<dbReference type="AlphaFoldDB" id="A0A9Q1BQM8"/>
<dbReference type="GO" id="GO:0007165">
    <property type="term" value="P:signal transduction"/>
    <property type="evidence" value="ECO:0007669"/>
    <property type="project" value="InterPro"/>
</dbReference>
<reference evidence="4" key="1">
    <citation type="submission" date="2021-10" db="EMBL/GenBank/DDBJ databases">
        <title>Tropical sea cucumber genome reveals ecological adaptation and Cuvierian tubules defense mechanism.</title>
        <authorList>
            <person name="Chen T."/>
        </authorList>
    </citation>
    <scope>NUCLEOTIDE SEQUENCE</scope>
    <source>
        <strain evidence="4">Nanhai2018</strain>
        <tissue evidence="4">Muscle</tissue>
    </source>
</reference>
<dbReference type="SUPFAM" id="SSF47986">
    <property type="entry name" value="DEATH domain"/>
    <property type="match status" value="2"/>
</dbReference>
<comment type="caution">
    <text evidence="4">The sequence shown here is derived from an EMBL/GenBank/DDBJ whole genome shotgun (WGS) entry which is preliminary data.</text>
</comment>
<dbReference type="Gene3D" id="1.10.533.10">
    <property type="entry name" value="Death Domain, Fas"/>
    <property type="match status" value="2"/>
</dbReference>
<keyword evidence="5" id="KW-1185">Reference proteome</keyword>
<dbReference type="Pfam" id="PF00531">
    <property type="entry name" value="Death"/>
    <property type="match status" value="1"/>
</dbReference>
<proteinExistence type="predicted"/>
<dbReference type="InterPro" id="IPR000488">
    <property type="entry name" value="Death_dom"/>
</dbReference>
<feature type="coiled-coil region" evidence="1">
    <location>
        <begin position="52"/>
        <end position="86"/>
    </location>
</feature>
<keyword evidence="1" id="KW-0175">Coiled coil</keyword>
<dbReference type="CDD" id="cd01670">
    <property type="entry name" value="Death"/>
    <property type="match status" value="1"/>
</dbReference>
<evidence type="ECO:0000256" key="1">
    <source>
        <dbReference type="SAM" id="Coils"/>
    </source>
</evidence>
<feature type="domain" description="Death" evidence="3">
    <location>
        <begin position="222"/>
        <end position="292"/>
    </location>
</feature>
<evidence type="ECO:0000259" key="3">
    <source>
        <dbReference type="PROSITE" id="PS50017"/>
    </source>
</evidence>
<dbReference type="PROSITE" id="PS50017">
    <property type="entry name" value="DEATH_DOMAIN"/>
    <property type="match status" value="1"/>
</dbReference>
<protein>
    <recommendedName>
        <fullName evidence="3">Death domain-containing protein</fullName>
    </recommendedName>
</protein>
<dbReference type="InterPro" id="IPR011029">
    <property type="entry name" value="DEATH-like_dom_sf"/>
</dbReference>
<feature type="compositionally biased region" description="Polar residues" evidence="2">
    <location>
        <begin position="376"/>
        <end position="394"/>
    </location>
</feature>
<gene>
    <name evidence="4" type="ORF">HOLleu_27693</name>
</gene>
<organism evidence="4 5">
    <name type="scientific">Holothuria leucospilota</name>
    <name type="common">Black long sea cucumber</name>
    <name type="synonym">Mertensiothuria leucospilota</name>
    <dbReference type="NCBI Taxonomy" id="206669"/>
    <lineage>
        <taxon>Eukaryota</taxon>
        <taxon>Metazoa</taxon>
        <taxon>Echinodermata</taxon>
        <taxon>Eleutherozoa</taxon>
        <taxon>Echinozoa</taxon>
        <taxon>Holothuroidea</taxon>
        <taxon>Aspidochirotacea</taxon>
        <taxon>Aspidochirotida</taxon>
        <taxon>Holothuriidae</taxon>
        <taxon>Holothuria</taxon>
    </lineage>
</organism>
<accession>A0A9Q1BQM8</accession>
<sequence>MAEGKDNSLSPIVMDYFEQSPSKMSQNSAQPFSFQDLPPALQGSFNTLIQEYLKIQRTSEELSKEVEDLKRQVLKEKTEKEAVQKKYDELLLKDAAMQASGGPSSSSIPQTRMAPPESLQLKSGMDSDLTHLAFEEEGSLQADGGIPKGWNASLMSDDNDGLVRRGGEFMQQEVKSAMEVTEQVNKSAPEDDDFIANDDEVPKAKVTTNHLEFMATGLDMYNWQTYMRALGLHDSDLEDIRYNFRDNAYEQRYQALLFWRNKNGLEASPESLITAALRRNQRLLAEKFCKKFKGFEHLLRKDPDKKKTKKGDISPHGDSTKSYTSENDIATGMKRVTIADSDRCSVSSFSEEQSYFSAPGDRAVPTTPPHSGFHKSPSTPTMTGTVAPRSYSQQSQPGSTLFVLLKGYMNNPDDGNRLLYEISQMPFVVDVLNAFIRNLLNHHDEEMFKKMINEKLPPCTNWWHVCERWSECVISTDIVGWKNRPPIFLWNFCHALHSCGFSRLYEKMKKFLKPGSVGPCLHHTENLSEAKWSLLHDVSVRLLQQVSGAPDWRKIAEELGCNKEIPIWEQNGNGGKNVIQVYKTRGKTVGDLYEMLYRMKRNDIVICMEDLKYTLPLSEHN</sequence>
<feature type="region of interest" description="Disordered" evidence="2">
    <location>
        <begin position="303"/>
        <end position="326"/>
    </location>
</feature>
<feature type="region of interest" description="Disordered" evidence="2">
    <location>
        <begin position="357"/>
        <end position="394"/>
    </location>
</feature>
<name>A0A9Q1BQM8_HOLLE</name>
<evidence type="ECO:0000313" key="4">
    <source>
        <dbReference type="EMBL" id="KAJ8031082.1"/>
    </source>
</evidence>
<dbReference type="EMBL" id="JAIZAY010000013">
    <property type="protein sequence ID" value="KAJ8031082.1"/>
    <property type="molecule type" value="Genomic_DNA"/>
</dbReference>
<feature type="compositionally biased region" description="Basic and acidic residues" evidence="2">
    <location>
        <begin position="303"/>
        <end position="319"/>
    </location>
</feature>
<evidence type="ECO:0000256" key="2">
    <source>
        <dbReference type="SAM" id="MobiDB-lite"/>
    </source>
</evidence>
<dbReference type="OrthoDB" id="9417953at2759"/>
<evidence type="ECO:0000313" key="5">
    <source>
        <dbReference type="Proteomes" id="UP001152320"/>
    </source>
</evidence>
<dbReference type="Proteomes" id="UP001152320">
    <property type="component" value="Chromosome 13"/>
</dbReference>